<feature type="transmembrane region" description="Helical" evidence="1">
    <location>
        <begin position="53"/>
        <end position="73"/>
    </location>
</feature>
<proteinExistence type="predicted"/>
<dbReference type="Proteomes" id="UP000245368">
    <property type="component" value="Chromosome"/>
</dbReference>
<keyword evidence="1" id="KW-1133">Transmembrane helix</keyword>
<keyword evidence="3" id="KW-1185">Reference proteome</keyword>
<sequence length="87" mass="9522">MNPKTPAPTTTKLLHLALLGLLALILGRALWWGVSWFASAFGYQSNDANLPVVLALSTVVFAAVLLALSPTSAGRHARKRLRLWWRS</sequence>
<accession>A0A2Z3JCC6</accession>
<keyword evidence="1" id="KW-0812">Transmembrane</keyword>
<protein>
    <submittedName>
        <fullName evidence="2">Uncharacterized protein</fullName>
    </submittedName>
</protein>
<reference evidence="2 3" key="1">
    <citation type="submission" date="2018-05" db="EMBL/GenBank/DDBJ databases">
        <title>Complete Genome Sequence of Deinococcus sp. strain 17bor-2.</title>
        <authorList>
            <person name="Srinivasan S."/>
        </authorList>
    </citation>
    <scope>NUCLEOTIDE SEQUENCE [LARGE SCALE GENOMIC DNA]</scope>
    <source>
        <strain evidence="2 3">17bor-2</strain>
    </source>
</reference>
<evidence type="ECO:0000256" key="1">
    <source>
        <dbReference type="SAM" id="Phobius"/>
    </source>
</evidence>
<organism evidence="2 3">
    <name type="scientific">Deinococcus irradiatisoli</name>
    <dbReference type="NCBI Taxonomy" id="2202254"/>
    <lineage>
        <taxon>Bacteria</taxon>
        <taxon>Thermotogati</taxon>
        <taxon>Deinococcota</taxon>
        <taxon>Deinococci</taxon>
        <taxon>Deinococcales</taxon>
        <taxon>Deinococcaceae</taxon>
        <taxon>Deinococcus</taxon>
    </lineage>
</organism>
<keyword evidence="1" id="KW-0472">Membrane</keyword>
<gene>
    <name evidence="2" type="ORF">DKM44_05130</name>
</gene>
<dbReference type="AlphaFoldDB" id="A0A2Z3JCC6"/>
<dbReference type="EMBL" id="CP029494">
    <property type="protein sequence ID" value="AWN22692.1"/>
    <property type="molecule type" value="Genomic_DNA"/>
</dbReference>
<name>A0A2Z3JCC6_9DEIO</name>
<evidence type="ECO:0000313" key="2">
    <source>
        <dbReference type="EMBL" id="AWN22692.1"/>
    </source>
</evidence>
<dbReference type="KEGG" id="dez:DKM44_05130"/>
<evidence type="ECO:0000313" key="3">
    <source>
        <dbReference type="Proteomes" id="UP000245368"/>
    </source>
</evidence>